<accession>A0A106BXB0</accession>
<evidence type="ECO:0000256" key="3">
    <source>
        <dbReference type="ARBA" id="ARBA00022475"/>
    </source>
</evidence>
<dbReference type="EMBL" id="LRDC01000062">
    <property type="protein sequence ID" value="KVX00199.1"/>
    <property type="molecule type" value="Genomic_DNA"/>
</dbReference>
<dbReference type="InterPro" id="IPR005524">
    <property type="entry name" value="DUF318"/>
</dbReference>
<gene>
    <name evidence="8" type="ORF">AWJ07_08905</name>
</gene>
<dbReference type="Pfam" id="PF03773">
    <property type="entry name" value="ArsP_1"/>
    <property type="match status" value="1"/>
</dbReference>
<evidence type="ECO:0000256" key="5">
    <source>
        <dbReference type="ARBA" id="ARBA00022989"/>
    </source>
</evidence>
<comment type="subcellular location">
    <subcellularLocation>
        <location evidence="1">Cell membrane</location>
        <topology evidence="1">Multi-pass membrane protein</topology>
    </subcellularLocation>
</comment>
<keyword evidence="3" id="KW-1003">Cell membrane</keyword>
<dbReference type="InterPro" id="IPR052923">
    <property type="entry name" value="UPF0718"/>
</dbReference>
<dbReference type="NCBIfam" id="NF033936">
    <property type="entry name" value="CuZnOut_SO0444"/>
    <property type="match status" value="1"/>
</dbReference>
<protein>
    <submittedName>
        <fullName evidence="8">Permease</fullName>
    </submittedName>
</protein>
<feature type="transmembrane region" description="Helical" evidence="7">
    <location>
        <begin position="336"/>
        <end position="354"/>
    </location>
</feature>
<keyword evidence="5 7" id="KW-1133">Transmembrane helix</keyword>
<organism evidence="8">
    <name type="scientific">Shewanella frigidimarina</name>
    <dbReference type="NCBI Taxonomy" id="56812"/>
    <lineage>
        <taxon>Bacteria</taxon>
        <taxon>Pseudomonadati</taxon>
        <taxon>Pseudomonadota</taxon>
        <taxon>Gammaproteobacteria</taxon>
        <taxon>Alteromonadales</taxon>
        <taxon>Shewanellaceae</taxon>
        <taxon>Shewanella</taxon>
    </lineage>
</organism>
<evidence type="ECO:0000256" key="6">
    <source>
        <dbReference type="ARBA" id="ARBA00023136"/>
    </source>
</evidence>
<evidence type="ECO:0000256" key="4">
    <source>
        <dbReference type="ARBA" id="ARBA00022692"/>
    </source>
</evidence>
<dbReference type="AlphaFoldDB" id="A0A106BXB0"/>
<dbReference type="PANTHER" id="PTHR34184">
    <property type="entry name" value="UPF0718 PROTEIN YCGR"/>
    <property type="match status" value="1"/>
</dbReference>
<evidence type="ECO:0000256" key="7">
    <source>
        <dbReference type="SAM" id="Phobius"/>
    </source>
</evidence>
<keyword evidence="4 7" id="KW-0812">Transmembrane</keyword>
<evidence type="ECO:0000313" key="8">
    <source>
        <dbReference type="EMBL" id="KVX00199.1"/>
    </source>
</evidence>
<feature type="transmembrane region" description="Helical" evidence="7">
    <location>
        <begin position="48"/>
        <end position="70"/>
    </location>
</feature>
<evidence type="ECO:0000256" key="1">
    <source>
        <dbReference type="ARBA" id="ARBA00004651"/>
    </source>
</evidence>
<feature type="transmembrane region" description="Helical" evidence="7">
    <location>
        <begin position="472"/>
        <end position="491"/>
    </location>
</feature>
<feature type="transmembrane region" description="Helical" evidence="7">
    <location>
        <begin position="366"/>
        <end position="383"/>
    </location>
</feature>
<dbReference type="GO" id="GO:0005886">
    <property type="term" value="C:plasma membrane"/>
    <property type="evidence" value="ECO:0007669"/>
    <property type="project" value="UniProtKB-SubCell"/>
</dbReference>
<dbReference type="RefSeq" id="WP_059747538.1">
    <property type="nucleotide sequence ID" value="NZ_LRDC01000062.1"/>
</dbReference>
<comment type="caution">
    <text evidence="8">The sequence shown here is derived from an EMBL/GenBank/DDBJ whole genome shotgun (WGS) entry which is preliminary data.</text>
</comment>
<comment type="similarity">
    <text evidence="2">Belongs to the UPF0718 family.</text>
</comment>
<keyword evidence="6 7" id="KW-0472">Membrane</keyword>
<sequence>MLLTNFLHLFLESAPWLLLGLVLAGLLKVFVPMAWMQKQLGGHGMKTVVKAALLGAPLPLCSCGVIPAAVGLRRAGASKAATTSFLVSTPETGVDSITVSYVLLGPFMAIVRPIAAITSAIVAGLLVGRDDDDGIPASASAKAKTATDSSVGAKQVSSCCAAKSTASSDASSEATSTCKTTAGTMQNASVKMTAIKSEPVKHESVLSPMAPARTFSTNTTEAKQSCCGSKTADKPIESTSSACCSTKAKDDVKDETPAATVTSSCCSSKAEPKVEAVSTSCCSTATTVNHAASESSDEASCCASTQDMATELKHNSVFSRVLSGLHYAATDLVKDTTLWLLVGLFFAAIVQTYVPADFLVKWGDGILAMLVMVLVSIPMYICATASTPIAAGLLLAGVSPGAVLVFMMAGPATNIATLGVVTKELGKRALYGYLGGVIGVALVFGVLVNYLVDTFGFEVMPQIGEEHALLPQGVVAVSGIVLAVLMAKVLWDMIPKGNKEKSCCS</sequence>
<feature type="transmembrane region" description="Helical" evidence="7">
    <location>
        <begin position="389"/>
        <end position="409"/>
    </location>
</feature>
<dbReference type="PANTHER" id="PTHR34184:SF4">
    <property type="entry name" value="UPF0718 PROTEIN YCGR"/>
    <property type="match status" value="1"/>
</dbReference>
<name>A0A106BXB0_SHEFR</name>
<evidence type="ECO:0000256" key="2">
    <source>
        <dbReference type="ARBA" id="ARBA00006386"/>
    </source>
</evidence>
<feature type="transmembrane region" description="Helical" evidence="7">
    <location>
        <begin position="430"/>
        <end position="452"/>
    </location>
</feature>
<reference evidence="8 9" key="1">
    <citation type="submission" date="2016-01" db="EMBL/GenBank/DDBJ databases">
        <title>Draft genome of the antarctic isolate Shewanella frigidimarina Ag06-30.</title>
        <authorList>
            <person name="Parmeciano Di Noto G."/>
            <person name="Vazquez S."/>
            <person name="Mac Cormack W."/>
            <person name="Iriarte A."/>
            <person name="Quiroga C."/>
        </authorList>
    </citation>
    <scope>NUCLEOTIDE SEQUENCE [LARGE SCALE GENOMIC DNA]</scope>
    <source>
        <strain evidence="8 9">Ag06-30</strain>
    </source>
</reference>
<feature type="transmembrane region" description="Helical" evidence="7">
    <location>
        <begin position="16"/>
        <end position="36"/>
    </location>
</feature>
<evidence type="ECO:0000313" key="9">
    <source>
        <dbReference type="Proteomes" id="UP000055702"/>
    </source>
</evidence>
<proteinExistence type="inferred from homology"/>
<dbReference type="Proteomes" id="UP000055702">
    <property type="component" value="Unassembled WGS sequence"/>
</dbReference>